<gene>
    <name evidence="1" type="ORF">BGZ95_007452</name>
</gene>
<evidence type="ECO:0000313" key="2">
    <source>
        <dbReference type="Proteomes" id="UP001194580"/>
    </source>
</evidence>
<evidence type="ECO:0000313" key="1">
    <source>
        <dbReference type="EMBL" id="KAG0276505.1"/>
    </source>
</evidence>
<reference evidence="1" key="1">
    <citation type="journal article" date="2020" name="Fungal Divers.">
        <title>Resolving the Mortierellaceae phylogeny through synthesis of multi-gene phylogenetics and phylogenomics.</title>
        <authorList>
            <person name="Vandepol N."/>
            <person name="Liber J."/>
            <person name="Desiro A."/>
            <person name="Na H."/>
            <person name="Kennedy M."/>
            <person name="Barry K."/>
            <person name="Grigoriev I.V."/>
            <person name="Miller A.N."/>
            <person name="O'Donnell K."/>
            <person name="Stajich J.E."/>
            <person name="Bonito G."/>
        </authorList>
    </citation>
    <scope>NUCLEOTIDE SEQUENCE</scope>
    <source>
        <strain evidence="1">NRRL 28262</strain>
    </source>
</reference>
<organism evidence="1 2">
    <name type="scientific">Linnemannia exigua</name>
    <dbReference type="NCBI Taxonomy" id="604196"/>
    <lineage>
        <taxon>Eukaryota</taxon>
        <taxon>Fungi</taxon>
        <taxon>Fungi incertae sedis</taxon>
        <taxon>Mucoromycota</taxon>
        <taxon>Mortierellomycotina</taxon>
        <taxon>Mortierellomycetes</taxon>
        <taxon>Mortierellales</taxon>
        <taxon>Mortierellaceae</taxon>
        <taxon>Linnemannia</taxon>
    </lineage>
</organism>
<keyword evidence="2" id="KW-1185">Reference proteome</keyword>
<proteinExistence type="predicted"/>
<comment type="caution">
    <text evidence="1">The sequence shown here is derived from an EMBL/GenBank/DDBJ whole genome shotgun (WGS) entry which is preliminary data.</text>
</comment>
<name>A0AAD4H901_9FUNG</name>
<dbReference type="Proteomes" id="UP001194580">
    <property type="component" value="Unassembled WGS sequence"/>
</dbReference>
<sequence>MRAELVDDFRAYKDAYIDDTRAMVAESRTKTPSLVSQILESNGQTLEWEDETPESEADVMWSFVISQLGSVFAVATQRRLIPYVVNAFDLLDVMLSIRWLIVILSGV</sequence>
<dbReference type="AlphaFoldDB" id="A0AAD4H901"/>
<dbReference type="EMBL" id="JAAAIL010000365">
    <property type="protein sequence ID" value="KAG0276505.1"/>
    <property type="molecule type" value="Genomic_DNA"/>
</dbReference>
<accession>A0AAD4H901</accession>
<protein>
    <submittedName>
        <fullName evidence="1">Uncharacterized protein</fullName>
    </submittedName>
</protein>